<dbReference type="EMBL" id="BGPR01000018">
    <property type="protein sequence ID" value="GBL79211.1"/>
    <property type="molecule type" value="Genomic_DNA"/>
</dbReference>
<gene>
    <name evidence="10" type="primary">pol_4284</name>
    <name evidence="10" type="ORF">AVEN_92441_1</name>
</gene>
<dbReference type="InterPro" id="IPR054465">
    <property type="entry name" value="Integrase_p58-like_C"/>
</dbReference>
<dbReference type="Pfam" id="PF17919">
    <property type="entry name" value="RT_RNaseH_2"/>
    <property type="match status" value="1"/>
</dbReference>
<dbReference type="Pfam" id="PF00078">
    <property type="entry name" value="RVT_1"/>
    <property type="match status" value="1"/>
</dbReference>
<dbReference type="InterPro" id="IPR012337">
    <property type="entry name" value="RNaseH-like_sf"/>
</dbReference>
<feature type="region of interest" description="Disordered" evidence="7">
    <location>
        <begin position="323"/>
        <end position="366"/>
    </location>
</feature>
<dbReference type="SUPFAM" id="SSF53098">
    <property type="entry name" value="Ribonuclease H-like"/>
    <property type="match status" value="1"/>
</dbReference>
<dbReference type="Pfam" id="PF22938">
    <property type="entry name" value="Integrase_p58_C"/>
    <property type="match status" value="1"/>
</dbReference>
<dbReference type="PROSITE" id="PS50878">
    <property type="entry name" value="RT_POL"/>
    <property type="match status" value="1"/>
</dbReference>
<dbReference type="SUPFAM" id="SSF56672">
    <property type="entry name" value="DNA/RNA polymerases"/>
    <property type="match status" value="1"/>
</dbReference>
<keyword evidence="4" id="KW-0255">Endonuclease</keyword>
<dbReference type="GO" id="GO:0042575">
    <property type="term" value="C:DNA polymerase complex"/>
    <property type="evidence" value="ECO:0007669"/>
    <property type="project" value="UniProtKB-ARBA"/>
</dbReference>
<dbReference type="InterPro" id="IPR041577">
    <property type="entry name" value="RT_RNaseH_2"/>
</dbReference>
<dbReference type="Gene3D" id="3.30.420.10">
    <property type="entry name" value="Ribonuclease H-like superfamily/Ribonuclease H"/>
    <property type="match status" value="1"/>
</dbReference>
<keyword evidence="2" id="KW-0808">Transferase</keyword>
<evidence type="ECO:0000313" key="11">
    <source>
        <dbReference type="Proteomes" id="UP000499080"/>
    </source>
</evidence>
<dbReference type="EC" id="2.7.7.49" evidence="1"/>
<dbReference type="FunFam" id="3.10.20.370:FF:000001">
    <property type="entry name" value="Retrovirus-related Pol polyprotein from transposon 17.6-like protein"/>
    <property type="match status" value="1"/>
</dbReference>
<dbReference type="InterPro" id="IPR043502">
    <property type="entry name" value="DNA/RNA_pol_sf"/>
</dbReference>
<evidence type="ECO:0000259" key="8">
    <source>
        <dbReference type="PROSITE" id="PS50878"/>
    </source>
</evidence>
<evidence type="ECO:0000259" key="9">
    <source>
        <dbReference type="PROSITE" id="PS50994"/>
    </source>
</evidence>
<dbReference type="CDD" id="cd01647">
    <property type="entry name" value="RT_LTR"/>
    <property type="match status" value="1"/>
</dbReference>
<feature type="domain" description="Reverse transcriptase" evidence="8">
    <location>
        <begin position="618"/>
        <end position="797"/>
    </location>
</feature>
<protein>
    <recommendedName>
        <fullName evidence="1">RNA-directed DNA polymerase</fullName>
        <ecNumber evidence="1">2.7.7.49</ecNumber>
    </recommendedName>
</protein>
<evidence type="ECO:0000256" key="6">
    <source>
        <dbReference type="ARBA" id="ARBA00023268"/>
    </source>
</evidence>
<accession>A0A4Y2AH77</accession>
<dbReference type="InterPro" id="IPR050951">
    <property type="entry name" value="Retrovirus_Pol_polyprotein"/>
</dbReference>
<keyword evidence="11" id="KW-1185">Reference proteome</keyword>
<keyword evidence="3" id="KW-0540">Nuclease</keyword>
<dbReference type="Gene3D" id="3.10.10.10">
    <property type="entry name" value="HIV Type 1 Reverse Transcriptase, subunit A, domain 1"/>
    <property type="match status" value="1"/>
</dbReference>
<comment type="caution">
    <text evidence="10">The sequence shown here is derived from an EMBL/GenBank/DDBJ whole genome shotgun (WGS) entry which is preliminary data.</text>
</comment>
<dbReference type="OrthoDB" id="6427353at2759"/>
<dbReference type="InterPro" id="IPR001584">
    <property type="entry name" value="Integrase_cat-core"/>
</dbReference>
<keyword evidence="4" id="KW-0378">Hydrolase</keyword>
<dbReference type="GO" id="GO:0004519">
    <property type="term" value="F:endonuclease activity"/>
    <property type="evidence" value="ECO:0007669"/>
    <property type="project" value="UniProtKB-KW"/>
</dbReference>
<evidence type="ECO:0000256" key="7">
    <source>
        <dbReference type="SAM" id="MobiDB-lite"/>
    </source>
</evidence>
<name>A0A4Y2AH77_ARAVE</name>
<dbReference type="GO" id="GO:0003676">
    <property type="term" value="F:nucleic acid binding"/>
    <property type="evidence" value="ECO:0007669"/>
    <property type="project" value="InterPro"/>
</dbReference>
<dbReference type="InterPro" id="IPR043128">
    <property type="entry name" value="Rev_trsase/Diguanyl_cyclase"/>
</dbReference>
<evidence type="ECO:0000256" key="3">
    <source>
        <dbReference type="ARBA" id="ARBA00022722"/>
    </source>
</evidence>
<evidence type="ECO:0000256" key="5">
    <source>
        <dbReference type="ARBA" id="ARBA00022918"/>
    </source>
</evidence>
<organism evidence="10 11">
    <name type="scientific">Araneus ventricosus</name>
    <name type="common">Orbweaver spider</name>
    <name type="synonym">Epeira ventricosa</name>
    <dbReference type="NCBI Taxonomy" id="182803"/>
    <lineage>
        <taxon>Eukaryota</taxon>
        <taxon>Metazoa</taxon>
        <taxon>Ecdysozoa</taxon>
        <taxon>Arthropoda</taxon>
        <taxon>Chelicerata</taxon>
        <taxon>Arachnida</taxon>
        <taxon>Araneae</taxon>
        <taxon>Araneomorphae</taxon>
        <taxon>Entelegynae</taxon>
        <taxon>Araneoidea</taxon>
        <taxon>Araneidae</taxon>
        <taxon>Araneus</taxon>
    </lineage>
</organism>
<dbReference type="FunFam" id="3.30.70.270:FF:000020">
    <property type="entry name" value="Transposon Tf2-6 polyprotein-like Protein"/>
    <property type="match status" value="1"/>
</dbReference>
<dbReference type="InterPro" id="IPR036397">
    <property type="entry name" value="RNaseH_sf"/>
</dbReference>
<feature type="compositionally biased region" description="Low complexity" evidence="7">
    <location>
        <begin position="325"/>
        <end position="339"/>
    </location>
</feature>
<dbReference type="GO" id="GO:0003964">
    <property type="term" value="F:RNA-directed DNA polymerase activity"/>
    <property type="evidence" value="ECO:0007669"/>
    <property type="project" value="UniProtKB-KW"/>
</dbReference>
<feature type="compositionally biased region" description="Polar residues" evidence="7">
    <location>
        <begin position="345"/>
        <end position="358"/>
    </location>
</feature>
<keyword evidence="6" id="KW-0511">Multifunctional enzyme</keyword>
<dbReference type="GO" id="GO:0015074">
    <property type="term" value="P:DNA integration"/>
    <property type="evidence" value="ECO:0007669"/>
    <property type="project" value="InterPro"/>
</dbReference>
<feature type="compositionally biased region" description="Basic and acidic residues" evidence="7">
    <location>
        <begin position="1"/>
        <end position="23"/>
    </location>
</feature>
<reference evidence="10 11" key="1">
    <citation type="journal article" date="2019" name="Sci. Rep.">
        <title>Orb-weaving spider Araneus ventricosus genome elucidates the spidroin gene catalogue.</title>
        <authorList>
            <person name="Kono N."/>
            <person name="Nakamura H."/>
            <person name="Ohtoshi R."/>
            <person name="Moran D.A.P."/>
            <person name="Shinohara A."/>
            <person name="Yoshida Y."/>
            <person name="Fujiwara M."/>
            <person name="Mori M."/>
            <person name="Tomita M."/>
            <person name="Arakawa K."/>
        </authorList>
    </citation>
    <scope>NUCLEOTIDE SEQUENCE [LARGE SCALE GENOMIC DNA]</scope>
</reference>
<evidence type="ECO:0000313" key="10">
    <source>
        <dbReference type="EMBL" id="GBL79211.1"/>
    </source>
</evidence>
<proteinExistence type="predicted"/>
<dbReference type="Proteomes" id="UP000499080">
    <property type="component" value="Unassembled WGS sequence"/>
</dbReference>
<sequence length="1475" mass="168743">MDPPEGNDKENDVVNDVALDRTQGDGSTPQQQINALPKMNVLSNASMMQMVPNLSGKNVIDFFRTLEYTRKLSGWNDEQLFIITNIKLEGNARKYFESSLQSPDINYKKLKECMLSHFTDSQSFSTDFAKFSSAKQYDMESVKDYSVRMEELAHKSFVAHCANSEEKISDFFKEKLLLSQFISGLRQKIKAPVMIENPSTCSEAVEFATRVEKSQELLTPNVNVVEVYAQNNDFEKMLKTTTETYAKSLELVTQQLQALTSRLDILQNGTEQQRNFRPQVIICSYCSRPGHIAPNCYQISRDKQGQINQNMRSDFNFRRQNQFYNGRQNQSVRQNQSNGRRVDNGRQTIQNVRQNNNPNDRRVDTQQNEDCGENTIKNNDVCIKWNFERAYPYGFEYNIQHEMKPDNSLNENSNVLKDQNVKNKQTGKPPLGRVFTKTLIPPGSQKYVDIKIDDVNNNFVIGNIIFLEKNPNLSTSSIMIARAVSTLKENNMCLALVLNLEDKPLTLNKGMIIVQALPIHEVSNIESVNTLSDGKNSKKIDWDKTLNFDHLSKEQKSKVINLLNKYDSVFPQDLSELGQCGIVQHEIHLTDPVPTRQKPYRVPYQLKAEMKRQINTLLDAGIIQPSKSAYAAPVLLVKKSDDSYRLVADLHKLNSKTIPDNFPLPNLNEMIDMLTGAKYFTTMDLTSGFHQMLLHPNSTHLTGITTEFGLFEYKRLPFGLRNASSSFQRLMSLVLNGLSDLQIGCYIDDIIIASNDFDQHLARLELVFQRLITANLKVKPSKCAFLQFEISFLGHTVKEGKVLPHSKNLKSIKDSLPPNSRKKVRSFLGLTGFYRKFTPNYSKIALPLTNLTKDKVPFVWGEEEQKAFELLKNYLITEPCLYLPDFSRPFSIFTDASKYSLGCVLVQEDASTGFHHPIAFASRKLGPSEISYATVEKECLALVFAITHFKNYLYGAHFNVFSDQQCLSRVKTLKDPISRIARWFLTLQRYDYTIIYKPGRLNFMADYLSRATYPADKQSDNTNSEEVHNVNAQFNVFNFSSIHELIEKQNKDPYCQNIKSKLNSNFVFSPKSPQFFIKDNLLLCKNNNMSGPLVAPNHGKKWIIVISDYFTRYAEAYPVKNIQSSTVAHVLMDFISRHGLMQVLYSDRGSNFISEAMNEIYKKLGIQKLTTLAYSPQSNGLVERLNKTLIDSLSHLVSVTQEDWCEHVPLALMAYRNAFHRSIKETPSFLNHGRDIVMPYDLIFSEKEKSYSDTPSYAHQLVNRLQTSFAIVKENLEKAADDIEKLNNSKLKCKQILVGDFVYLHTPKIKIHTSKKFAKLNEGPFRVVRQFSPVNFQIQHVNNPTNKQNVHVNRLIKVEKREIFPTVQSENSLADEGNEVLNINDDKENECSAFFKSPNNFEREKTNTPICNMTQNQPHDHTSVMQPLTNLPMSPVIDENITPVIIKNPTVNKRVPITRTYGLRPRNALGFVKYN</sequence>
<dbReference type="CDD" id="cd09274">
    <property type="entry name" value="RNase_HI_RT_Ty3"/>
    <property type="match status" value="1"/>
</dbReference>
<dbReference type="PANTHER" id="PTHR37984:SF5">
    <property type="entry name" value="PROTEIN NYNRIN-LIKE"/>
    <property type="match status" value="1"/>
</dbReference>
<dbReference type="Pfam" id="PF00665">
    <property type="entry name" value="rve"/>
    <property type="match status" value="1"/>
</dbReference>
<feature type="domain" description="Integrase catalytic" evidence="9">
    <location>
        <begin position="1069"/>
        <end position="1235"/>
    </location>
</feature>
<keyword evidence="5" id="KW-0695">RNA-directed DNA polymerase</keyword>
<dbReference type="FunFam" id="3.30.420.10:FF:000032">
    <property type="entry name" value="Retrovirus-related Pol polyprotein from transposon 297-like Protein"/>
    <property type="match status" value="1"/>
</dbReference>
<dbReference type="InterPro" id="IPR000477">
    <property type="entry name" value="RT_dom"/>
</dbReference>
<keyword evidence="2" id="KW-0548">Nucleotidyltransferase</keyword>
<feature type="region of interest" description="Disordered" evidence="7">
    <location>
        <begin position="1"/>
        <end position="31"/>
    </location>
</feature>
<evidence type="ECO:0000256" key="1">
    <source>
        <dbReference type="ARBA" id="ARBA00012493"/>
    </source>
</evidence>
<evidence type="ECO:0000256" key="4">
    <source>
        <dbReference type="ARBA" id="ARBA00022759"/>
    </source>
</evidence>
<evidence type="ECO:0000256" key="2">
    <source>
        <dbReference type="ARBA" id="ARBA00022695"/>
    </source>
</evidence>
<dbReference type="PANTHER" id="PTHR37984">
    <property type="entry name" value="PROTEIN CBG26694"/>
    <property type="match status" value="1"/>
</dbReference>
<dbReference type="Gene3D" id="3.30.70.270">
    <property type="match status" value="2"/>
</dbReference>
<dbReference type="PROSITE" id="PS50994">
    <property type="entry name" value="INTEGRASE"/>
    <property type="match status" value="1"/>
</dbReference>